<dbReference type="KEGG" id="rgu:A4W93_16505"/>
<dbReference type="RefSeq" id="WP_085751659.1">
    <property type="nucleotide sequence ID" value="NZ_BSPR01000013.1"/>
</dbReference>
<reference evidence="1 2" key="1">
    <citation type="submission" date="2016-04" db="EMBL/GenBank/DDBJ databases">
        <title>Complete genome sequence of natural rubber-degrading, novel Gram-negative bacterium, Rhizobacter gummiphilus strain NS21.</title>
        <authorList>
            <person name="Tabata M."/>
            <person name="Kasai D."/>
            <person name="Fukuda M."/>
        </authorList>
    </citation>
    <scope>NUCLEOTIDE SEQUENCE [LARGE SCALE GENOMIC DNA]</scope>
    <source>
        <strain evidence="1 2">NS21</strain>
    </source>
</reference>
<dbReference type="AlphaFoldDB" id="A0A1W6LAQ7"/>
<evidence type="ECO:0000313" key="1">
    <source>
        <dbReference type="EMBL" id="ARN21369.1"/>
    </source>
</evidence>
<keyword evidence="2" id="KW-1185">Reference proteome</keyword>
<dbReference type="Proteomes" id="UP000193427">
    <property type="component" value="Chromosome"/>
</dbReference>
<name>A0A1W6LAQ7_9BURK</name>
<sequence>MENDEQYGLDLSREDVDILRRIAENGSGGYQGPTLERLERLGYLTHADLTGGRRLTPKGEMTLALVR</sequence>
<dbReference type="STRING" id="946333.A4W93_16505"/>
<gene>
    <name evidence="1" type="ORF">A4W93_16505</name>
</gene>
<proteinExistence type="predicted"/>
<accession>A0A1W6LAQ7</accession>
<dbReference type="EMBL" id="CP015118">
    <property type="protein sequence ID" value="ARN21369.1"/>
    <property type="molecule type" value="Genomic_DNA"/>
</dbReference>
<protein>
    <submittedName>
        <fullName evidence="1">Uncharacterized protein</fullName>
    </submittedName>
</protein>
<organism evidence="1 2">
    <name type="scientific">Piscinibacter gummiphilus</name>
    <dbReference type="NCBI Taxonomy" id="946333"/>
    <lineage>
        <taxon>Bacteria</taxon>
        <taxon>Pseudomonadati</taxon>
        <taxon>Pseudomonadota</taxon>
        <taxon>Betaproteobacteria</taxon>
        <taxon>Burkholderiales</taxon>
        <taxon>Sphaerotilaceae</taxon>
        <taxon>Piscinibacter</taxon>
    </lineage>
</organism>
<evidence type="ECO:0000313" key="2">
    <source>
        <dbReference type="Proteomes" id="UP000193427"/>
    </source>
</evidence>